<dbReference type="Gene3D" id="3.40.190.10">
    <property type="entry name" value="Periplasmic binding protein-like II"/>
    <property type="match status" value="2"/>
</dbReference>
<proteinExistence type="predicted"/>
<sequence length="329" mass="34878">MGGNMSIRISSVAALLAGALCVLPANAQDKEDWPSSVTIGTGSQGGTYFGYGSGFGAMISEALGINAGAEITGGPVQNVTLVETGEHQLGFVTLGPADEARKGESPLMPGVPHENVRALFPMYQTPLQAAVLASSDIEGFADLKDGVRVGVGPAGGTSATYWTRFFENTDSGVVISNAGGADTAGQLKDGLIDAFVYAAGLPTGAYAQLAVENDVRFLSMDDETLAKMMEIVPAMQPFLIPADTYEDQPEGLQTVSLWNFAIAHKDMPESLAYEITKLAMENHERMVQNHAAAKETLPENVVKNTVIPFHPGAIRWFQENGYDFPGFNQ</sequence>
<dbReference type="STRING" id="311410.LA5095_06193"/>
<dbReference type="InterPro" id="IPR011852">
    <property type="entry name" value="TRAP_TAXI"/>
</dbReference>
<protein>
    <submittedName>
        <fullName evidence="2">TRAP transporter solute receptor, TAXI family</fullName>
    </submittedName>
</protein>
<dbReference type="NCBIfam" id="TIGR02122">
    <property type="entry name" value="TRAP_TAXI"/>
    <property type="match status" value="1"/>
</dbReference>
<dbReference type="Pfam" id="PF16868">
    <property type="entry name" value="NMT1_3"/>
    <property type="match status" value="1"/>
</dbReference>
<keyword evidence="3" id="KW-1185">Reference proteome</keyword>
<gene>
    <name evidence="2" type="ORF">LA5096_06174</name>
</gene>
<name>A0A0M6ZKS5_9HYPH</name>
<dbReference type="PANTHER" id="PTHR42941:SF1">
    <property type="entry name" value="SLL1037 PROTEIN"/>
    <property type="match status" value="1"/>
</dbReference>
<dbReference type="AlphaFoldDB" id="A0A0M6ZKS5"/>
<feature type="chain" id="PRO_5009787831" evidence="1">
    <location>
        <begin position="28"/>
        <end position="329"/>
    </location>
</feature>
<evidence type="ECO:0000313" key="3">
    <source>
        <dbReference type="Proteomes" id="UP000049983"/>
    </source>
</evidence>
<dbReference type="SUPFAM" id="SSF53850">
    <property type="entry name" value="Periplasmic binding protein-like II"/>
    <property type="match status" value="1"/>
</dbReference>
<keyword evidence="1" id="KW-0732">Signal</keyword>
<feature type="signal peptide" evidence="1">
    <location>
        <begin position="1"/>
        <end position="27"/>
    </location>
</feature>
<dbReference type="EMBL" id="CXWC01000019">
    <property type="protein sequence ID" value="CTQ79407.1"/>
    <property type="molecule type" value="Genomic_DNA"/>
</dbReference>
<evidence type="ECO:0000256" key="1">
    <source>
        <dbReference type="SAM" id="SignalP"/>
    </source>
</evidence>
<evidence type="ECO:0000313" key="2">
    <source>
        <dbReference type="EMBL" id="CTQ79407.1"/>
    </source>
</evidence>
<reference evidence="3" key="1">
    <citation type="submission" date="2015-07" db="EMBL/GenBank/DDBJ databases">
        <authorList>
            <person name="Rodrigo-Torres Lidia"/>
            <person name="Arahal R.David."/>
        </authorList>
    </citation>
    <scope>NUCLEOTIDE SEQUENCE [LARGE SCALE GENOMIC DNA]</scope>
    <source>
        <strain evidence="3">CECT 5096</strain>
    </source>
</reference>
<keyword evidence="2" id="KW-0675">Receptor</keyword>
<organism evidence="2 3">
    <name type="scientific">Roseibium album</name>
    <dbReference type="NCBI Taxonomy" id="311410"/>
    <lineage>
        <taxon>Bacteria</taxon>
        <taxon>Pseudomonadati</taxon>
        <taxon>Pseudomonadota</taxon>
        <taxon>Alphaproteobacteria</taxon>
        <taxon>Hyphomicrobiales</taxon>
        <taxon>Stappiaceae</taxon>
        <taxon>Roseibium</taxon>
    </lineage>
</organism>
<dbReference type="PANTHER" id="PTHR42941">
    <property type="entry name" value="SLL1037 PROTEIN"/>
    <property type="match status" value="1"/>
</dbReference>
<accession>A0A0M6ZKS5</accession>
<dbReference type="Proteomes" id="UP000049983">
    <property type="component" value="Unassembled WGS sequence"/>
</dbReference>